<dbReference type="Proteomes" id="UP000035068">
    <property type="component" value="Unassembled WGS sequence"/>
</dbReference>
<protein>
    <recommendedName>
        <fullName evidence="10 13">tRNA-2-methylthio-N(6)-dimethylallyladenosine synthase</fullName>
        <ecNumber evidence="9 13">2.8.4.3</ecNumber>
    </recommendedName>
    <alternativeName>
        <fullName evidence="12 13">(Dimethylallyl)adenosine tRNA methylthiotransferase MiaB</fullName>
    </alternativeName>
    <alternativeName>
        <fullName evidence="11 13">tRNA-i(6)A37 methylthiotransferase</fullName>
    </alternativeName>
</protein>
<dbReference type="SFLD" id="SFLDF00273">
    <property type="entry name" value="(dimethylallyl)adenosine_tRNA"/>
    <property type="match status" value="1"/>
</dbReference>
<keyword evidence="8 13" id="KW-0411">Iron-sulfur</keyword>
<evidence type="ECO:0000313" key="17">
    <source>
        <dbReference type="EMBL" id="KIH76663.1"/>
    </source>
</evidence>
<dbReference type="NCBIfam" id="TIGR01574">
    <property type="entry name" value="miaB-methiolase"/>
    <property type="match status" value="1"/>
</dbReference>
<evidence type="ECO:0000256" key="12">
    <source>
        <dbReference type="ARBA" id="ARBA00081141"/>
    </source>
</evidence>
<dbReference type="EC" id="2.8.4.3" evidence="9 13"/>
<dbReference type="InterPro" id="IPR007197">
    <property type="entry name" value="rSAM"/>
</dbReference>
<comment type="subcellular location">
    <subcellularLocation>
        <location evidence="13">Cytoplasm</location>
    </subcellularLocation>
</comment>
<dbReference type="AlphaFoldDB" id="A0A0C2EDN9"/>
<dbReference type="HAMAP" id="MF_01864">
    <property type="entry name" value="tRNA_metthiotr_MiaB"/>
    <property type="match status" value="1"/>
</dbReference>
<feature type="domain" description="MTTase N-terminal" evidence="15">
    <location>
        <begin position="3"/>
        <end position="119"/>
    </location>
</feature>
<evidence type="ECO:0000256" key="6">
    <source>
        <dbReference type="ARBA" id="ARBA00022723"/>
    </source>
</evidence>
<keyword evidence="7 13" id="KW-0408">Iron</keyword>
<keyword evidence="2 13" id="KW-0004">4Fe-4S</keyword>
<dbReference type="PANTHER" id="PTHR43020">
    <property type="entry name" value="CDK5 REGULATORY SUBUNIT-ASSOCIATED PROTEIN 1"/>
    <property type="match status" value="1"/>
</dbReference>
<keyword evidence="13" id="KW-0819">tRNA processing</keyword>
<dbReference type="CDD" id="cd01335">
    <property type="entry name" value="Radical_SAM"/>
    <property type="match status" value="1"/>
</dbReference>
<dbReference type="GO" id="GO:0051539">
    <property type="term" value="F:4 iron, 4 sulfur cluster binding"/>
    <property type="evidence" value="ECO:0007669"/>
    <property type="project" value="UniProtKB-UniRule"/>
</dbReference>
<dbReference type="InterPro" id="IPR023404">
    <property type="entry name" value="rSAM_horseshoe"/>
</dbReference>
<dbReference type="FunFam" id="3.40.50.12160:FF:000003">
    <property type="entry name" value="CDK5 regulatory subunit-associated protein 1"/>
    <property type="match status" value="1"/>
</dbReference>
<evidence type="ECO:0000256" key="2">
    <source>
        <dbReference type="ARBA" id="ARBA00022485"/>
    </source>
</evidence>
<dbReference type="PANTHER" id="PTHR43020:SF2">
    <property type="entry name" value="MITOCHONDRIAL TRNA METHYLTHIOTRANSFERASE CDK5RAP1"/>
    <property type="match status" value="1"/>
</dbReference>
<dbReference type="FunFam" id="3.80.30.20:FF:000001">
    <property type="entry name" value="tRNA-2-methylthio-N(6)-dimethylallyladenosine synthase 2"/>
    <property type="match status" value="1"/>
</dbReference>
<comment type="caution">
    <text evidence="17">The sequence shown here is derived from an EMBL/GenBank/DDBJ whole genome shotgun (WGS) entry which is preliminary data.</text>
</comment>
<dbReference type="InterPro" id="IPR006463">
    <property type="entry name" value="MiaB_methiolase"/>
</dbReference>
<feature type="binding site" evidence="13">
    <location>
        <position position="162"/>
    </location>
    <ligand>
        <name>[4Fe-4S] cluster</name>
        <dbReference type="ChEBI" id="CHEBI:49883"/>
        <label>2</label>
        <note>4Fe-4S-S-AdoMet</note>
    </ligand>
</feature>
<dbReference type="Pfam" id="PF01938">
    <property type="entry name" value="TRAM"/>
    <property type="match status" value="1"/>
</dbReference>
<feature type="domain" description="Radical SAM core" evidence="16">
    <location>
        <begin position="144"/>
        <end position="374"/>
    </location>
</feature>
<dbReference type="InterPro" id="IPR006638">
    <property type="entry name" value="Elp3/MiaA/NifB-like_rSAM"/>
</dbReference>
<comment type="similarity">
    <text evidence="13">Belongs to the methylthiotransferase family. MiaB subfamily.</text>
</comment>
<feature type="binding site" evidence="13">
    <location>
        <position position="48"/>
    </location>
    <ligand>
        <name>[4Fe-4S] cluster</name>
        <dbReference type="ChEBI" id="CHEBI:49883"/>
        <label>1</label>
    </ligand>
</feature>
<dbReference type="Gene3D" id="3.40.50.12160">
    <property type="entry name" value="Methylthiotransferase, N-terminal domain"/>
    <property type="match status" value="1"/>
</dbReference>
<comment type="catalytic activity">
    <reaction evidence="13">
        <text>N(6)-dimethylallyladenosine(37) in tRNA + (sulfur carrier)-SH + AH2 + 2 S-adenosyl-L-methionine = 2-methylsulfanyl-N(6)-dimethylallyladenosine(37) in tRNA + (sulfur carrier)-H + 5'-deoxyadenosine + L-methionine + A + S-adenosyl-L-homocysteine + 2 H(+)</text>
        <dbReference type="Rhea" id="RHEA:37067"/>
        <dbReference type="Rhea" id="RHEA-COMP:10375"/>
        <dbReference type="Rhea" id="RHEA-COMP:10376"/>
        <dbReference type="Rhea" id="RHEA-COMP:14737"/>
        <dbReference type="Rhea" id="RHEA-COMP:14739"/>
        <dbReference type="ChEBI" id="CHEBI:13193"/>
        <dbReference type="ChEBI" id="CHEBI:15378"/>
        <dbReference type="ChEBI" id="CHEBI:17319"/>
        <dbReference type="ChEBI" id="CHEBI:17499"/>
        <dbReference type="ChEBI" id="CHEBI:29917"/>
        <dbReference type="ChEBI" id="CHEBI:57844"/>
        <dbReference type="ChEBI" id="CHEBI:57856"/>
        <dbReference type="ChEBI" id="CHEBI:59789"/>
        <dbReference type="ChEBI" id="CHEBI:64428"/>
        <dbReference type="ChEBI" id="CHEBI:74415"/>
        <dbReference type="ChEBI" id="CHEBI:74417"/>
        <dbReference type="EC" id="2.8.4.3"/>
    </reaction>
</comment>
<dbReference type="SFLD" id="SFLDG01061">
    <property type="entry name" value="methylthiotransferase"/>
    <property type="match status" value="1"/>
</dbReference>
<comment type="cofactor">
    <cofactor evidence="13">
        <name>[4Fe-4S] cluster</name>
        <dbReference type="ChEBI" id="CHEBI:49883"/>
    </cofactor>
    <text evidence="13">Binds 2 [4Fe-4S] clusters. One cluster is coordinated with 3 cysteines and an exchangeable S-adenosyl-L-methionine.</text>
</comment>
<name>A0A0C2EDN9_9BACT</name>
<dbReference type="RefSeq" id="WP_040099410.1">
    <property type="nucleotide sequence ID" value="NZ_JWJD01000003.1"/>
</dbReference>
<evidence type="ECO:0000256" key="8">
    <source>
        <dbReference type="ARBA" id="ARBA00023014"/>
    </source>
</evidence>
<dbReference type="InterPro" id="IPR020612">
    <property type="entry name" value="Methylthiotransferase_CS"/>
</dbReference>
<dbReference type="PROSITE" id="PS50926">
    <property type="entry name" value="TRAM"/>
    <property type="match status" value="1"/>
</dbReference>
<dbReference type="InterPro" id="IPR058240">
    <property type="entry name" value="rSAM_sf"/>
</dbReference>
<dbReference type="PROSITE" id="PS51918">
    <property type="entry name" value="RADICAL_SAM"/>
    <property type="match status" value="1"/>
</dbReference>
<evidence type="ECO:0000256" key="5">
    <source>
        <dbReference type="ARBA" id="ARBA00022691"/>
    </source>
</evidence>
<dbReference type="Gene3D" id="3.80.30.20">
    <property type="entry name" value="tm_1862 like domain"/>
    <property type="match status" value="1"/>
</dbReference>
<proteinExistence type="inferred from homology"/>
<dbReference type="Pfam" id="PF00919">
    <property type="entry name" value="UPF0004"/>
    <property type="match status" value="1"/>
</dbReference>
<feature type="binding site" evidence="13">
    <location>
        <position position="12"/>
    </location>
    <ligand>
        <name>[4Fe-4S] cluster</name>
        <dbReference type="ChEBI" id="CHEBI:49883"/>
        <label>1</label>
    </ligand>
</feature>
<keyword evidence="5 13" id="KW-0949">S-adenosyl-L-methionine</keyword>
<evidence type="ECO:0000313" key="18">
    <source>
        <dbReference type="Proteomes" id="UP000035068"/>
    </source>
</evidence>
<dbReference type="InterPro" id="IPR002792">
    <property type="entry name" value="TRAM_dom"/>
</dbReference>
<dbReference type="SMART" id="SM00729">
    <property type="entry name" value="Elp3"/>
    <property type="match status" value="1"/>
</dbReference>
<dbReference type="EMBL" id="JWJD01000003">
    <property type="protein sequence ID" value="KIH76663.1"/>
    <property type="molecule type" value="Genomic_DNA"/>
</dbReference>
<sequence>MTKFFYLETFGCQMNVVDSEQIVDLLGRVGYVQVETPEQADLILLNTCSVRDKAERKVYGHLGRFKPLKEQRPDLIIGVGGCVAQQEGERLLDKLRFVDLVFGTHNIHRLPEMLAGVTGEKQRRFETEFLDAETRRLLFPERKADDAVTRFVTVMQGCDNFCSYCIVPHVRGREISRPSGDILAEIRDLAAGGVREVTLLGQNVNSYGLREAGEISFSQLLRAVHEIEGIERIRFTTSHPKDLSEELIACFGEMPKLVKHLHLPVQCGADPILAAMNRGYTRAQYLEKVARLKDVCPDIRLTSDLIVGFPGETEEDFGETLALVAQVEYADIYSFLYSPRSGTAAAELEENLDPKDKQARFDRLLALQQDISARIWQSDVGRVLPVLVEGVSRQGGGQLFGRTTWNRIVNFTGSPDLVGRIVPVRITASFKNSQAGELEADEVRAAS</sequence>
<dbReference type="PROSITE" id="PS51449">
    <property type="entry name" value="MTTASE_N"/>
    <property type="match status" value="1"/>
</dbReference>
<dbReference type="InterPro" id="IPR038135">
    <property type="entry name" value="Methylthiotransferase_N_sf"/>
</dbReference>
<evidence type="ECO:0000256" key="1">
    <source>
        <dbReference type="ARBA" id="ARBA00003234"/>
    </source>
</evidence>
<dbReference type="SFLD" id="SFLDS00029">
    <property type="entry name" value="Radical_SAM"/>
    <property type="match status" value="1"/>
</dbReference>
<dbReference type="NCBIfam" id="TIGR00089">
    <property type="entry name" value="MiaB/RimO family radical SAM methylthiotransferase"/>
    <property type="match status" value="1"/>
</dbReference>
<evidence type="ECO:0000256" key="13">
    <source>
        <dbReference type="HAMAP-Rule" id="MF_01864"/>
    </source>
</evidence>
<gene>
    <name evidence="13" type="primary">miaB</name>
    <name evidence="17" type="ORF">GFER_10950</name>
</gene>
<evidence type="ECO:0000259" key="14">
    <source>
        <dbReference type="PROSITE" id="PS50926"/>
    </source>
</evidence>
<dbReference type="GO" id="GO:0046872">
    <property type="term" value="F:metal ion binding"/>
    <property type="evidence" value="ECO:0007669"/>
    <property type="project" value="UniProtKB-KW"/>
</dbReference>
<evidence type="ECO:0000256" key="3">
    <source>
        <dbReference type="ARBA" id="ARBA00022490"/>
    </source>
</evidence>
<evidence type="ECO:0000259" key="15">
    <source>
        <dbReference type="PROSITE" id="PS51449"/>
    </source>
</evidence>
<dbReference type="InterPro" id="IPR005839">
    <property type="entry name" value="Methylthiotransferase"/>
</dbReference>
<dbReference type="PROSITE" id="PS01278">
    <property type="entry name" value="MTTASE_RADICAL"/>
    <property type="match status" value="1"/>
</dbReference>
<comment type="subunit">
    <text evidence="13">Monomer.</text>
</comment>
<feature type="binding site" evidence="13">
    <location>
        <position position="158"/>
    </location>
    <ligand>
        <name>[4Fe-4S] cluster</name>
        <dbReference type="ChEBI" id="CHEBI:49883"/>
        <label>2</label>
        <note>4Fe-4S-S-AdoMet</note>
    </ligand>
</feature>
<feature type="binding site" evidence="13">
    <location>
        <position position="165"/>
    </location>
    <ligand>
        <name>[4Fe-4S] cluster</name>
        <dbReference type="ChEBI" id="CHEBI:49883"/>
        <label>2</label>
        <note>4Fe-4S-S-AdoMet</note>
    </ligand>
</feature>
<organism evidence="17 18">
    <name type="scientific">Geoalkalibacter ferrihydriticus DSM 17813</name>
    <dbReference type="NCBI Taxonomy" id="1121915"/>
    <lineage>
        <taxon>Bacteria</taxon>
        <taxon>Pseudomonadati</taxon>
        <taxon>Thermodesulfobacteriota</taxon>
        <taxon>Desulfuromonadia</taxon>
        <taxon>Desulfuromonadales</taxon>
        <taxon>Geoalkalibacteraceae</taxon>
        <taxon>Geoalkalibacter</taxon>
    </lineage>
</organism>
<feature type="domain" description="TRAM" evidence="14">
    <location>
        <begin position="377"/>
        <end position="440"/>
    </location>
</feature>
<dbReference type="InterPro" id="IPR013848">
    <property type="entry name" value="Methylthiotransferase_N"/>
</dbReference>
<dbReference type="SFLD" id="SFLDG01082">
    <property type="entry name" value="B12-binding_domain_containing"/>
    <property type="match status" value="1"/>
</dbReference>
<feature type="binding site" evidence="13">
    <location>
        <position position="82"/>
    </location>
    <ligand>
        <name>[4Fe-4S] cluster</name>
        <dbReference type="ChEBI" id="CHEBI:49883"/>
        <label>1</label>
    </ligand>
</feature>
<dbReference type="GO" id="GO:0005829">
    <property type="term" value="C:cytosol"/>
    <property type="evidence" value="ECO:0007669"/>
    <property type="project" value="TreeGrafter"/>
</dbReference>
<keyword evidence="6 13" id="KW-0479">Metal-binding</keyword>
<evidence type="ECO:0000259" key="16">
    <source>
        <dbReference type="PROSITE" id="PS51918"/>
    </source>
</evidence>
<comment type="function">
    <text evidence="1 13">Catalyzes the methylthiolation of N6-(dimethylallyl)adenosine (i(6)A), leading to the formation of 2-methylthio-N6-(dimethylallyl)adenosine (ms(2)i(6)A) at position 37 in tRNAs that read codons beginning with uridine.</text>
</comment>
<dbReference type="GO" id="GO:0035597">
    <property type="term" value="F:tRNA-2-methylthio-N(6)-dimethylallyladenosine(37) synthase activity"/>
    <property type="evidence" value="ECO:0007669"/>
    <property type="project" value="UniProtKB-EC"/>
</dbReference>
<keyword evidence="4 13" id="KW-0808">Transferase</keyword>
<keyword evidence="18" id="KW-1185">Reference proteome</keyword>
<evidence type="ECO:0000256" key="10">
    <source>
        <dbReference type="ARBA" id="ARBA00068570"/>
    </source>
</evidence>
<evidence type="ECO:0000256" key="9">
    <source>
        <dbReference type="ARBA" id="ARBA00033765"/>
    </source>
</evidence>
<keyword evidence="3 13" id="KW-0963">Cytoplasm</keyword>
<evidence type="ECO:0000256" key="4">
    <source>
        <dbReference type="ARBA" id="ARBA00022679"/>
    </source>
</evidence>
<dbReference type="Pfam" id="PF04055">
    <property type="entry name" value="Radical_SAM"/>
    <property type="match status" value="1"/>
</dbReference>
<reference evidence="17 18" key="1">
    <citation type="submission" date="2014-12" db="EMBL/GenBank/DDBJ databases">
        <title>Genomes of Geoalkalibacter ferrihydriticus and Geoalkalibacter subterraneus, two haloalkaliphilic metal-reducing members of the Geobacteraceae.</title>
        <authorList>
            <person name="Badalamenti J.P."/>
            <person name="Torres C.I."/>
            <person name="Krajmalnik-Brown R."/>
            <person name="Bond D.R."/>
        </authorList>
    </citation>
    <scope>NUCLEOTIDE SEQUENCE [LARGE SCALE GENOMIC DNA]</scope>
    <source>
        <strain evidence="17 18">DSM 17813</strain>
    </source>
</reference>
<dbReference type="SUPFAM" id="SSF102114">
    <property type="entry name" value="Radical SAM enzymes"/>
    <property type="match status" value="1"/>
</dbReference>
<evidence type="ECO:0000256" key="7">
    <source>
        <dbReference type="ARBA" id="ARBA00023004"/>
    </source>
</evidence>
<evidence type="ECO:0000256" key="11">
    <source>
        <dbReference type="ARBA" id="ARBA00080698"/>
    </source>
</evidence>
<accession>A0A0C2EDN9</accession>